<evidence type="ECO:0000256" key="8">
    <source>
        <dbReference type="PIRNR" id="PIRNR006351"/>
    </source>
</evidence>
<keyword evidence="7 8" id="KW-0472">Membrane</keyword>
<evidence type="ECO:0000256" key="3">
    <source>
        <dbReference type="ARBA" id="ARBA00022475"/>
    </source>
</evidence>
<feature type="transmembrane region" description="Helical" evidence="9">
    <location>
        <begin position="218"/>
        <end position="239"/>
    </location>
</feature>
<evidence type="ECO:0000256" key="5">
    <source>
        <dbReference type="ARBA" id="ARBA00022692"/>
    </source>
</evidence>
<reference evidence="11 13" key="1">
    <citation type="journal article" date="2016" name="Front. Microbiol.">
        <title>Comprehensive Phylogenetic Analysis of Bovine Non-aureus Staphylococci Species Based on Whole-Genome Sequencing.</title>
        <authorList>
            <person name="Naushad S."/>
            <person name="Barkema H.W."/>
            <person name="Luby C."/>
            <person name="Condas L.A."/>
            <person name="Nobrega D.B."/>
            <person name="Carson D.A."/>
            <person name="De Buck J."/>
        </authorList>
    </citation>
    <scope>NUCLEOTIDE SEQUENCE [LARGE SCALE GENOMIC DNA]</scope>
    <source>
        <strain evidence="11 13">SNUC 2204</strain>
    </source>
</reference>
<name>A0A2T4PVI6_9STAP</name>
<feature type="domain" description="PTS EIIC type-3" evidence="10">
    <location>
        <begin position="9"/>
        <end position="411"/>
    </location>
</feature>
<feature type="transmembrane region" description="Helical" evidence="9">
    <location>
        <begin position="74"/>
        <end position="95"/>
    </location>
</feature>
<dbReference type="STRING" id="1167632.GCA_000286335_01935"/>
<feature type="transmembrane region" description="Helical" evidence="9">
    <location>
        <begin position="176"/>
        <end position="198"/>
    </location>
</feature>
<dbReference type="InterPro" id="IPR003352">
    <property type="entry name" value="PTS_EIIC"/>
</dbReference>
<dbReference type="RefSeq" id="WP_016912615.1">
    <property type="nucleotide sequence ID" value="NZ_CANQVP010000081.1"/>
</dbReference>
<reference evidence="11" key="2">
    <citation type="submission" date="2018-03" db="EMBL/GenBank/DDBJ databases">
        <authorList>
            <person name="Keele B.F."/>
        </authorList>
    </citation>
    <scope>NUCLEOTIDE SEQUENCE</scope>
    <source>
        <strain evidence="11">SNUC 2204</strain>
    </source>
</reference>
<keyword evidence="3 8" id="KW-1003">Cell membrane</keyword>
<gene>
    <name evidence="11" type="primary">celB</name>
    <name evidence="11" type="ORF">BU072_03370</name>
    <name evidence="12" type="ORF">I6J37_03140</name>
</gene>
<feature type="transmembrane region" description="Helical" evidence="9">
    <location>
        <begin position="33"/>
        <end position="54"/>
    </location>
</feature>
<keyword evidence="2 8" id="KW-0813">Transport</keyword>
<dbReference type="Proteomes" id="UP000241209">
    <property type="component" value="Unassembled WGS sequence"/>
</dbReference>
<dbReference type="AlphaFoldDB" id="A0A2T4PVI6"/>
<evidence type="ECO:0000256" key="4">
    <source>
        <dbReference type="ARBA" id="ARBA00022597"/>
    </source>
</evidence>
<feature type="transmembrane region" description="Helical" evidence="9">
    <location>
        <begin position="394"/>
        <end position="412"/>
    </location>
</feature>
<evidence type="ECO:0000313" key="12">
    <source>
        <dbReference type="EMBL" id="QRO85712.1"/>
    </source>
</evidence>
<proteinExistence type="predicted"/>
<dbReference type="NCBIfam" id="TIGR00359">
    <property type="entry name" value="cello_pts_IIC"/>
    <property type="match status" value="1"/>
</dbReference>
<dbReference type="InterPro" id="IPR004501">
    <property type="entry name" value="PTS_EIIC_3"/>
</dbReference>
<dbReference type="Pfam" id="PF02378">
    <property type="entry name" value="PTS_EIIC"/>
    <property type="match status" value="1"/>
</dbReference>
<accession>A0A2T4PVI6</accession>
<dbReference type="GO" id="GO:0005886">
    <property type="term" value="C:plasma membrane"/>
    <property type="evidence" value="ECO:0007669"/>
    <property type="project" value="UniProtKB-SubCell"/>
</dbReference>
<evidence type="ECO:0000259" key="10">
    <source>
        <dbReference type="PROSITE" id="PS51105"/>
    </source>
</evidence>
<evidence type="ECO:0000256" key="2">
    <source>
        <dbReference type="ARBA" id="ARBA00022448"/>
    </source>
</evidence>
<dbReference type="GO" id="GO:1901264">
    <property type="term" value="P:carbohydrate derivative transport"/>
    <property type="evidence" value="ECO:0007669"/>
    <property type="project" value="TreeGrafter"/>
</dbReference>
<feature type="transmembrane region" description="Helical" evidence="9">
    <location>
        <begin position="371"/>
        <end position="388"/>
    </location>
</feature>
<dbReference type="OrthoDB" id="1641940at2"/>
<feature type="transmembrane region" description="Helical" evidence="9">
    <location>
        <begin position="102"/>
        <end position="121"/>
    </location>
</feature>
<protein>
    <recommendedName>
        <fullName evidence="8">Permease IIC component</fullName>
    </recommendedName>
</protein>
<dbReference type="PANTHER" id="PTHR33989">
    <property type="match status" value="1"/>
</dbReference>
<organism evidence="11 13">
    <name type="scientific">Mammaliicoccus vitulinus</name>
    <dbReference type="NCBI Taxonomy" id="71237"/>
    <lineage>
        <taxon>Bacteria</taxon>
        <taxon>Bacillati</taxon>
        <taxon>Bacillota</taxon>
        <taxon>Bacilli</taxon>
        <taxon>Bacillales</taxon>
        <taxon>Staphylococcaceae</taxon>
        <taxon>Mammaliicoccus</taxon>
    </lineage>
</organism>
<comment type="subcellular location">
    <subcellularLocation>
        <location evidence="1">Cell membrane</location>
        <topology evidence="1">Multi-pass membrane protein</topology>
    </subcellularLocation>
</comment>
<keyword evidence="12" id="KW-0808">Transferase</keyword>
<dbReference type="EMBL" id="PZFK01000005">
    <property type="protein sequence ID" value="PTI30457.1"/>
    <property type="molecule type" value="Genomic_DNA"/>
</dbReference>
<evidence type="ECO:0000256" key="9">
    <source>
        <dbReference type="SAM" id="Phobius"/>
    </source>
</evidence>
<dbReference type="EMBL" id="CP069486">
    <property type="protein sequence ID" value="QRO85712.1"/>
    <property type="molecule type" value="Genomic_DNA"/>
</dbReference>
<dbReference type="NCBIfam" id="TIGR00410">
    <property type="entry name" value="lacE"/>
    <property type="match status" value="1"/>
</dbReference>
<dbReference type="GO" id="GO:0009401">
    <property type="term" value="P:phosphoenolpyruvate-dependent sugar phosphotransferase system"/>
    <property type="evidence" value="ECO:0007669"/>
    <property type="project" value="InterPro"/>
</dbReference>
<keyword evidence="6 9" id="KW-1133">Transmembrane helix</keyword>
<keyword evidence="4 8" id="KW-0762">Sugar transport</keyword>
<dbReference type="InterPro" id="IPR051088">
    <property type="entry name" value="PTS_Sugar-EIIC/EIIB"/>
</dbReference>
<dbReference type="InterPro" id="IPR004796">
    <property type="entry name" value="PTS_IIC_cello"/>
</dbReference>
<dbReference type="GO" id="GO:0008982">
    <property type="term" value="F:protein-N(PI)-phosphohistidine-sugar phosphotransferase activity"/>
    <property type="evidence" value="ECO:0007669"/>
    <property type="project" value="UniProtKB-UniRule"/>
</dbReference>
<feature type="transmembrane region" description="Helical" evidence="9">
    <location>
        <begin position="284"/>
        <end position="304"/>
    </location>
</feature>
<dbReference type="PANTHER" id="PTHR33989:SF4">
    <property type="entry name" value="PTS SYSTEM N,N'-DIACETYLCHITOBIOSE-SPECIFIC EIIC COMPONENT"/>
    <property type="match status" value="1"/>
</dbReference>
<dbReference type="PIRSF" id="PIRSF006351">
    <property type="entry name" value="PTS_EIIC-Cellobiose"/>
    <property type="match status" value="1"/>
</dbReference>
<keyword evidence="5 9" id="KW-0812">Transmembrane</keyword>
<evidence type="ECO:0000313" key="11">
    <source>
        <dbReference type="EMBL" id="PTI30457.1"/>
    </source>
</evidence>
<reference evidence="12 14" key="3">
    <citation type="submission" date="2021-02" db="EMBL/GenBank/DDBJ databases">
        <title>FDA dAtabase for Regulatory Grade micrObial Sequences (FDA-ARGOS): Supporting development and validation of Infectious Disease Dx tests.</title>
        <authorList>
            <person name="Sproer C."/>
            <person name="Gronow S."/>
            <person name="Severitt S."/>
            <person name="Schroder I."/>
            <person name="Tallon L."/>
            <person name="Sadzewicz L."/>
            <person name="Zhao X."/>
            <person name="Boylan J."/>
            <person name="Ott S."/>
            <person name="Bowen H."/>
            <person name="Vavikolanu K."/>
            <person name="Mehta A."/>
            <person name="Aluvathingal J."/>
            <person name="Nadendla S."/>
            <person name="Lowell S."/>
            <person name="Myers T."/>
            <person name="Yan Y."/>
            <person name="Sichtig H."/>
        </authorList>
    </citation>
    <scope>NUCLEOTIDE SEQUENCE [LARGE SCALE GENOMIC DNA]</scope>
    <source>
        <strain evidence="12 14">FDAARGOS_1207</strain>
    </source>
</reference>
<evidence type="ECO:0000313" key="13">
    <source>
        <dbReference type="Proteomes" id="UP000241209"/>
    </source>
</evidence>
<keyword evidence="14" id="KW-1185">Reference proteome</keyword>
<sequence>MQSTFMDKLEDVLLPIADKLNNNKYLASLRDGFMIALPLIIFGSIFVVIANFPFLDKLLSESQFTAWQNAVGPASAATLSIMGLFVIIGIGYKLTERNGLEGIYGAVTALSAVLILTPQVVGKTEGVIPTEILGAKGMFLGIIVSIITSELYSFFTKKDITIKMPKGVPDQVSKSFSALLPVAFTLTIFLIIRILIAFTPFNTLQDLIYTIVQEPLTALGKGLPATIVAVLFIQIFWFFGLHGQIIVNTVFDPIWYSLNNENFEAFQKGLELPNIITKQFIDTFLVGMGGTGGTIAVVIGIYLLCRSKQNKEIAKLGTPASIFNVNEPILFGLPIIMNPLVVIPWIVSPVIITIVSYSAMYIGFVPKPSGVIVPWTTPIFISGFLATGNAWQGAALQLVNLCITFVIWWPFLKVLDKNYLKQELEK</sequence>
<feature type="transmembrane region" description="Helical" evidence="9">
    <location>
        <begin position="133"/>
        <end position="155"/>
    </location>
</feature>
<dbReference type="PROSITE" id="PS51105">
    <property type="entry name" value="PTS_EIIC_TYPE_3"/>
    <property type="match status" value="1"/>
</dbReference>
<evidence type="ECO:0000256" key="7">
    <source>
        <dbReference type="ARBA" id="ARBA00023136"/>
    </source>
</evidence>
<comment type="function">
    <text evidence="8">The phosphoenolpyruvate-dependent sugar phosphotransferase system (PTS), a major carbohydrate active -transport system, catalyzes the phosphorylation of incoming sugar substrates concomitant with their translocation across the cell membrane.</text>
</comment>
<feature type="transmembrane region" description="Helical" evidence="9">
    <location>
        <begin position="342"/>
        <end position="364"/>
    </location>
</feature>
<evidence type="ECO:0000256" key="6">
    <source>
        <dbReference type="ARBA" id="ARBA00022989"/>
    </source>
</evidence>
<evidence type="ECO:0000313" key="14">
    <source>
        <dbReference type="Proteomes" id="UP000627155"/>
    </source>
</evidence>
<dbReference type="Proteomes" id="UP000627155">
    <property type="component" value="Chromosome"/>
</dbReference>
<evidence type="ECO:0000256" key="1">
    <source>
        <dbReference type="ARBA" id="ARBA00004651"/>
    </source>
</evidence>